<feature type="compositionally biased region" description="Low complexity" evidence="1">
    <location>
        <begin position="280"/>
        <end position="294"/>
    </location>
</feature>
<dbReference type="EMBL" id="CM018043">
    <property type="protein sequence ID" value="KAA8530078.1"/>
    <property type="molecule type" value="Genomic_DNA"/>
</dbReference>
<feature type="compositionally biased region" description="Basic and acidic residues" evidence="1">
    <location>
        <begin position="133"/>
        <end position="154"/>
    </location>
</feature>
<sequence>MPDLGPLSQTSKEADSRQEQDHAIAARVLSNFRPKDEIKSIRRRDQNQGKRRMVKGYRDHLSNRSLKYQQWRPMDLLMDSIPESPTQKQNCFISLLPPPPPRTASRILPPSSSRESTPSLYPSTIRPTPAQVMDKKQDKWQEVPPPHDEHQRDENEWLHGKSEVIKKPIEKECPRNSTSTIVYGAKSIYRPFALPNTGKHNSLVPDHTTQNEETHFRTRLLRSLTPSPREISPIKTSRCCHMSRTINSGGHLPHRIAPAVQIRSVIPVCAAPPLPMRPPASMREVSSSSATSMSKITGGEVSPDFNKLQPYPTQLINSEFNNKLQL</sequence>
<evidence type="ECO:0000313" key="2">
    <source>
        <dbReference type="EMBL" id="KAA8530078.1"/>
    </source>
</evidence>
<evidence type="ECO:0000256" key="1">
    <source>
        <dbReference type="SAM" id="MobiDB-lite"/>
    </source>
</evidence>
<feature type="compositionally biased region" description="Basic and acidic residues" evidence="1">
    <location>
        <begin position="12"/>
        <end position="24"/>
    </location>
</feature>
<proteinExistence type="predicted"/>
<dbReference type="OrthoDB" id="5988181at2759"/>
<accession>A0A5J5AIT5</accession>
<feature type="region of interest" description="Disordered" evidence="1">
    <location>
        <begin position="96"/>
        <end position="154"/>
    </location>
</feature>
<name>A0A5J5AIT5_9ASTE</name>
<reference evidence="2 3" key="1">
    <citation type="submission" date="2019-09" db="EMBL/GenBank/DDBJ databases">
        <title>A chromosome-level genome assembly of the Chinese tupelo Nyssa sinensis.</title>
        <authorList>
            <person name="Yang X."/>
            <person name="Kang M."/>
            <person name="Yang Y."/>
            <person name="Xiong H."/>
            <person name="Wang M."/>
            <person name="Zhang Z."/>
            <person name="Wang Z."/>
            <person name="Wu H."/>
            <person name="Ma T."/>
            <person name="Liu J."/>
            <person name="Xi Z."/>
        </authorList>
    </citation>
    <scope>NUCLEOTIDE SEQUENCE [LARGE SCALE GENOMIC DNA]</scope>
    <source>
        <strain evidence="2">J267</strain>
        <tissue evidence="2">Leaf</tissue>
    </source>
</reference>
<feature type="compositionally biased region" description="Basic and acidic residues" evidence="1">
    <location>
        <begin position="33"/>
        <end position="48"/>
    </location>
</feature>
<dbReference type="AlphaFoldDB" id="A0A5J5AIT5"/>
<gene>
    <name evidence="2" type="ORF">F0562_004787</name>
</gene>
<keyword evidence="3" id="KW-1185">Reference proteome</keyword>
<dbReference type="Proteomes" id="UP000325577">
    <property type="component" value="Linkage Group LG2"/>
</dbReference>
<protein>
    <submittedName>
        <fullName evidence="2">Uncharacterized protein</fullName>
    </submittedName>
</protein>
<feature type="region of interest" description="Disordered" evidence="1">
    <location>
        <begin position="1"/>
        <end position="52"/>
    </location>
</feature>
<feature type="compositionally biased region" description="Polar residues" evidence="1">
    <location>
        <begin position="110"/>
        <end position="126"/>
    </location>
</feature>
<organism evidence="2 3">
    <name type="scientific">Nyssa sinensis</name>
    <dbReference type="NCBI Taxonomy" id="561372"/>
    <lineage>
        <taxon>Eukaryota</taxon>
        <taxon>Viridiplantae</taxon>
        <taxon>Streptophyta</taxon>
        <taxon>Embryophyta</taxon>
        <taxon>Tracheophyta</taxon>
        <taxon>Spermatophyta</taxon>
        <taxon>Magnoliopsida</taxon>
        <taxon>eudicotyledons</taxon>
        <taxon>Gunneridae</taxon>
        <taxon>Pentapetalae</taxon>
        <taxon>asterids</taxon>
        <taxon>Cornales</taxon>
        <taxon>Nyssaceae</taxon>
        <taxon>Nyssa</taxon>
    </lineage>
</organism>
<feature type="region of interest" description="Disordered" evidence="1">
    <location>
        <begin position="277"/>
        <end position="304"/>
    </location>
</feature>
<evidence type="ECO:0000313" key="3">
    <source>
        <dbReference type="Proteomes" id="UP000325577"/>
    </source>
</evidence>